<comment type="caution">
    <text evidence="2">The sequence shown here is derived from an EMBL/GenBank/DDBJ whole genome shotgun (WGS) entry which is preliminary data.</text>
</comment>
<reference evidence="2 3" key="1">
    <citation type="submission" date="2020-03" db="EMBL/GenBank/DDBJ databases">
        <title>Draft genome of Streptomyces sp. ventii, isolated from the Axial Seamount in the Pacific Ocean, and resequencing of the two type strains Streptomyces lonarensis strain NCL 716 and Streptomyces bohaiensis strain 11A07.</title>
        <authorList>
            <person name="Loughran R.M."/>
            <person name="Pfannmuller K.M."/>
            <person name="Wasson B.J."/>
            <person name="Deadmond M.C."/>
            <person name="Paddock B.E."/>
            <person name="Koyack M.J."/>
            <person name="Gallegos D.A."/>
            <person name="Mitchell E.A."/>
            <person name="Ushijima B."/>
            <person name="Saw J.H."/>
            <person name="Mcphail K.L."/>
            <person name="Videau P."/>
        </authorList>
    </citation>
    <scope>NUCLEOTIDE SEQUENCE [LARGE SCALE GENOMIC DNA]</scope>
    <source>
        <strain evidence="2 3">NCL716</strain>
    </source>
</reference>
<accession>A0A7X6I0N7</accession>
<organism evidence="2 3">
    <name type="scientific">Streptomyces lonarensis</name>
    <dbReference type="NCBI Taxonomy" id="700599"/>
    <lineage>
        <taxon>Bacteria</taxon>
        <taxon>Bacillati</taxon>
        <taxon>Actinomycetota</taxon>
        <taxon>Actinomycetes</taxon>
        <taxon>Kitasatosporales</taxon>
        <taxon>Streptomycetaceae</taxon>
        <taxon>Streptomyces</taxon>
    </lineage>
</organism>
<feature type="non-terminal residue" evidence="2">
    <location>
        <position position="1"/>
    </location>
</feature>
<dbReference type="InterPro" id="IPR043129">
    <property type="entry name" value="ATPase_NBD"/>
</dbReference>
<comment type="similarity">
    <text evidence="1">Belongs to the ROK (NagC/XylR) family.</text>
</comment>
<dbReference type="EMBL" id="JAAVJD010000206">
    <property type="protein sequence ID" value="NJQ07856.1"/>
    <property type="molecule type" value="Genomic_DNA"/>
</dbReference>
<dbReference type="InterPro" id="IPR000600">
    <property type="entry name" value="ROK"/>
</dbReference>
<dbReference type="AlphaFoldDB" id="A0A7X6I0N7"/>
<dbReference type="RefSeq" id="WP_376770901.1">
    <property type="nucleotide sequence ID" value="NZ_JAAVJD010000206.1"/>
</dbReference>
<name>A0A7X6I0N7_9ACTN</name>
<gene>
    <name evidence="2" type="ORF">HCN56_20275</name>
</gene>
<evidence type="ECO:0000256" key="1">
    <source>
        <dbReference type="ARBA" id="ARBA00006479"/>
    </source>
</evidence>
<protein>
    <submittedName>
        <fullName evidence="2">ROK family transcriptional regulator</fullName>
    </submittedName>
</protein>
<dbReference type="Gene3D" id="3.30.420.40">
    <property type="match status" value="1"/>
</dbReference>
<dbReference type="SUPFAM" id="SSF53067">
    <property type="entry name" value="Actin-like ATPase domain"/>
    <property type="match status" value="1"/>
</dbReference>
<proteinExistence type="inferred from homology"/>
<dbReference type="Pfam" id="PF00480">
    <property type="entry name" value="ROK"/>
    <property type="match status" value="1"/>
</dbReference>
<evidence type="ECO:0000313" key="2">
    <source>
        <dbReference type="EMBL" id="NJQ07856.1"/>
    </source>
</evidence>
<dbReference type="Proteomes" id="UP000578686">
    <property type="component" value="Unassembled WGS sequence"/>
</dbReference>
<keyword evidence="3" id="KW-1185">Reference proteome</keyword>
<sequence length="103" mass="10218">PPVEAAEAFLAVLAERIALAAAAVAAVLDPGRVVLGGETGRAGGDGLARRVEERLRTLSPLDTEVRAARSGGGAVLRGALLTALDAARDALFAPDDHPAAGAG</sequence>
<evidence type="ECO:0000313" key="3">
    <source>
        <dbReference type="Proteomes" id="UP000578686"/>
    </source>
</evidence>